<proteinExistence type="predicted"/>
<keyword evidence="2" id="KW-0812">Transmembrane</keyword>
<organism evidence="3 4">
    <name type="scientific">Microthyrium microscopicum</name>
    <dbReference type="NCBI Taxonomy" id="703497"/>
    <lineage>
        <taxon>Eukaryota</taxon>
        <taxon>Fungi</taxon>
        <taxon>Dikarya</taxon>
        <taxon>Ascomycota</taxon>
        <taxon>Pezizomycotina</taxon>
        <taxon>Dothideomycetes</taxon>
        <taxon>Dothideomycetes incertae sedis</taxon>
        <taxon>Microthyriales</taxon>
        <taxon>Microthyriaceae</taxon>
        <taxon>Microthyrium</taxon>
    </lineage>
</organism>
<dbReference type="EMBL" id="MU004232">
    <property type="protein sequence ID" value="KAF2671946.1"/>
    <property type="molecule type" value="Genomic_DNA"/>
</dbReference>
<feature type="region of interest" description="Disordered" evidence="1">
    <location>
        <begin position="1"/>
        <end position="20"/>
    </location>
</feature>
<evidence type="ECO:0000256" key="2">
    <source>
        <dbReference type="SAM" id="Phobius"/>
    </source>
</evidence>
<evidence type="ECO:0000256" key="1">
    <source>
        <dbReference type="SAM" id="MobiDB-lite"/>
    </source>
</evidence>
<evidence type="ECO:0000313" key="3">
    <source>
        <dbReference type="EMBL" id="KAF2671946.1"/>
    </source>
</evidence>
<reference evidence="3" key="1">
    <citation type="journal article" date="2020" name="Stud. Mycol.">
        <title>101 Dothideomycetes genomes: a test case for predicting lifestyles and emergence of pathogens.</title>
        <authorList>
            <person name="Haridas S."/>
            <person name="Albert R."/>
            <person name="Binder M."/>
            <person name="Bloem J."/>
            <person name="Labutti K."/>
            <person name="Salamov A."/>
            <person name="Andreopoulos B."/>
            <person name="Baker S."/>
            <person name="Barry K."/>
            <person name="Bills G."/>
            <person name="Bluhm B."/>
            <person name="Cannon C."/>
            <person name="Castanera R."/>
            <person name="Culley D."/>
            <person name="Daum C."/>
            <person name="Ezra D."/>
            <person name="Gonzalez J."/>
            <person name="Henrissat B."/>
            <person name="Kuo A."/>
            <person name="Liang C."/>
            <person name="Lipzen A."/>
            <person name="Lutzoni F."/>
            <person name="Magnuson J."/>
            <person name="Mondo S."/>
            <person name="Nolan M."/>
            <person name="Ohm R."/>
            <person name="Pangilinan J."/>
            <person name="Park H.-J."/>
            <person name="Ramirez L."/>
            <person name="Alfaro M."/>
            <person name="Sun H."/>
            <person name="Tritt A."/>
            <person name="Yoshinaga Y."/>
            <person name="Zwiers L.-H."/>
            <person name="Turgeon B."/>
            <person name="Goodwin S."/>
            <person name="Spatafora J."/>
            <person name="Crous P."/>
            <person name="Grigoriev I."/>
        </authorList>
    </citation>
    <scope>NUCLEOTIDE SEQUENCE</scope>
    <source>
        <strain evidence="3">CBS 115976</strain>
    </source>
</reference>
<evidence type="ECO:0000313" key="4">
    <source>
        <dbReference type="Proteomes" id="UP000799302"/>
    </source>
</evidence>
<dbReference type="Proteomes" id="UP000799302">
    <property type="component" value="Unassembled WGS sequence"/>
</dbReference>
<protein>
    <submittedName>
        <fullName evidence="3">Uncharacterized protein</fullName>
    </submittedName>
</protein>
<gene>
    <name evidence="3" type="ORF">BT63DRAFT_422460</name>
</gene>
<dbReference type="AlphaFoldDB" id="A0A6A6UJR0"/>
<keyword evidence="2" id="KW-1133">Transmembrane helix</keyword>
<feature type="transmembrane region" description="Helical" evidence="2">
    <location>
        <begin position="25"/>
        <end position="48"/>
    </location>
</feature>
<name>A0A6A6UJR0_9PEZI</name>
<keyword evidence="2" id="KW-0472">Membrane</keyword>
<sequence>MAENDYQSHATSPHSLCNRPNNADIGLVMTLGSLVYIVMGGLCSKYCFAICRCSWTRSGKGPAKEQQEDRDNSLSLRGLWEITLQEILLAPKLLISV</sequence>
<accession>A0A6A6UJR0</accession>
<keyword evidence="4" id="KW-1185">Reference proteome</keyword>